<feature type="compositionally biased region" description="Low complexity" evidence="2">
    <location>
        <begin position="175"/>
        <end position="196"/>
    </location>
</feature>
<keyword evidence="3" id="KW-0812">Transmembrane</keyword>
<keyword evidence="1" id="KW-0175">Coiled coil</keyword>
<evidence type="ECO:0000256" key="1">
    <source>
        <dbReference type="SAM" id="Coils"/>
    </source>
</evidence>
<sequence>MAQPTASPQGTTMPTSPQHWSTVAAVFIVLFALAVLLLGTWLILRHLRLTTRRKQLKTEAAASPFSSSSMDIELGHLPAPPLSRNPHPFGTQAWHGHEDMQASQAEQDALQIASLESQVDLLEQAAEILNKALELEEGRNRQLVLELAEERHKYHPVDPEVMRRAIEEMHKPMERPAQTAPSSATTADTTTTTTTTTRRRHTLQADRLQDVVRRNSKKAPERRAQLETAAHLVRPQSASIEDAATAADEGVGGDDPFADDAVVEEDDEASGVDPSVARG</sequence>
<dbReference type="RefSeq" id="XP_040774055.1">
    <property type="nucleotide sequence ID" value="XM_040925650.1"/>
</dbReference>
<dbReference type="GeneID" id="63842779"/>
<feature type="compositionally biased region" description="Acidic residues" evidence="2">
    <location>
        <begin position="256"/>
        <end position="270"/>
    </location>
</feature>
<feature type="compositionally biased region" description="Basic and acidic residues" evidence="2">
    <location>
        <begin position="203"/>
        <end position="225"/>
    </location>
</feature>
<feature type="region of interest" description="Disordered" evidence="2">
    <location>
        <begin position="173"/>
        <end position="279"/>
    </location>
</feature>
<gene>
    <name evidence="4" type="ORF">M406DRAFT_73728</name>
</gene>
<feature type="coiled-coil region" evidence="1">
    <location>
        <begin position="105"/>
        <end position="139"/>
    </location>
</feature>
<keyword evidence="3" id="KW-1133">Transmembrane helix</keyword>
<dbReference type="AlphaFoldDB" id="A0A9P4XY75"/>
<name>A0A9P4XY75_CRYP1</name>
<keyword evidence="5" id="KW-1185">Reference proteome</keyword>
<keyword evidence="3" id="KW-0472">Membrane</keyword>
<reference evidence="4" key="1">
    <citation type="journal article" date="2020" name="Phytopathology">
        <title>Genome sequence of the chestnut blight fungus Cryphonectria parasitica EP155: A fundamental resource for an archetypical invasive plant pathogen.</title>
        <authorList>
            <person name="Crouch J.A."/>
            <person name="Dawe A."/>
            <person name="Aerts A."/>
            <person name="Barry K."/>
            <person name="Churchill A.C.L."/>
            <person name="Grimwood J."/>
            <person name="Hillman B."/>
            <person name="Milgroom M.G."/>
            <person name="Pangilinan J."/>
            <person name="Smith M."/>
            <person name="Salamov A."/>
            <person name="Schmutz J."/>
            <person name="Yadav J."/>
            <person name="Grigoriev I.V."/>
            <person name="Nuss D."/>
        </authorList>
    </citation>
    <scope>NUCLEOTIDE SEQUENCE</scope>
    <source>
        <strain evidence="4">EP155</strain>
    </source>
</reference>
<proteinExistence type="predicted"/>
<comment type="caution">
    <text evidence="4">The sequence shown here is derived from an EMBL/GenBank/DDBJ whole genome shotgun (WGS) entry which is preliminary data.</text>
</comment>
<dbReference type="OrthoDB" id="10514182at2759"/>
<evidence type="ECO:0000313" key="5">
    <source>
        <dbReference type="Proteomes" id="UP000803844"/>
    </source>
</evidence>
<feature type="transmembrane region" description="Helical" evidence="3">
    <location>
        <begin position="20"/>
        <end position="44"/>
    </location>
</feature>
<evidence type="ECO:0000313" key="4">
    <source>
        <dbReference type="EMBL" id="KAF3763076.1"/>
    </source>
</evidence>
<evidence type="ECO:0000256" key="3">
    <source>
        <dbReference type="SAM" id="Phobius"/>
    </source>
</evidence>
<evidence type="ECO:0000256" key="2">
    <source>
        <dbReference type="SAM" id="MobiDB-lite"/>
    </source>
</evidence>
<accession>A0A9P4XY75</accession>
<protein>
    <submittedName>
        <fullName evidence="4">Uncharacterized protein</fullName>
    </submittedName>
</protein>
<dbReference type="Proteomes" id="UP000803844">
    <property type="component" value="Unassembled WGS sequence"/>
</dbReference>
<organism evidence="4 5">
    <name type="scientific">Cryphonectria parasitica (strain ATCC 38755 / EP155)</name>
    <dbReference type="NCBI Taxonomy" id="660469"/>
    <lineage>
        <taxon>Eukaryota</taxon>
        <taxon>Fungi</taxon>
        <taxon>Dikarya</taxon>
        <taxon>Ascomycota</taxon>
        <taxon>Pezizomycotina</taxon>
        <taxon>Sordariomycetes</taxon>
        <taxon>Sordariomycetidae</taxon>
        <taxon>Diaporthales</taxon>
        <taxon>Cryphonectriaceae</taxon>
        <taxon>Cryphonectria-Endothia species complex</taxon>
        <taxon>Cryphonectria</taxon>
    </lineage>
</organism>
<dbReference type="EMBL" id="MU032349">
    <property type="protein sequence ID" value="KAF3763076.1"/>
    <property type="molecule type" value="Genomic_DNA"/>
</dbReference>